<proteinExistence type="predicted"/>
<dbReference type="EMBL" id="GBXM01068668">
    <property type="protein sequence ID" value="JAH39909.1"/>
    <property type="molecule type" value="Transcribed_RNA"/>
</dbReference>
<name>A0A0E9SEW1_ANGAN</name>
<evidence type="ECO:0000313" key="1">
    <source>
        <dbReference type="EMBL" id="JAH39909.1"/>
    </source>
</evidence>
<organism evidence="1">
    <name type="scientific">Anguilla anguilla</name>
    <name type="common">European freshwater eel</name>
    <name type="synonym">Muraena anguilla</name>
    <dbReference type="NCBI Taxonomy" id="7936"/>
    <lineage>
        <taxon>Eukaryota</taxon>
        <taxon>Metazoa</taxon>
        <taxon>Chordata</taxon>
        <taxon>Craniata</taxon>
        <taxon>Vertebrata</taxon>
        <taxon>Euteleostomi</taxon>
        <taxon>Actinopterygii</taxon>
        <taxon>Neopterygii</taxon>
        <taxon>Teleostei</taxon>
        <taxon>Anguilliformes</taxon>
        <taxon>Anguillidae</taxon>
        <taxon>Anguilla</taxon>
    </lineage>
</organism>
<reference evidence="1" key="1">
    <citation type="submission" date="2014-11" db="EMBL/GenBank/DDBJ databases">
        <authorList>
            <person name="Amaro Gonzalez C."/>
        </authorList>
    </citation>
    <scope>NUCLEOTIDE SEQUENCE</scope>
</reference>
<reference evidence="1" key="2">
    <citation type="journal article" date="2015" name="Fish Shellfish Immunol.">
        <title>Early steps in the European eel (Anguilla anguilla)-Vibrio vulnificus interaction in the gills: Role of the RtxA13 toxin.</title>
        <authorList>
            <person name="Callol A."/>
            <person name="Pajuelo D."/>
            <person name="Ebbesson L."/>
            <person name="Teles M."/>
            <person name="MacKenzie S."/>
            <person name="Amaro C."/>
        </authorList>
    </citation>
    <scope>NUCLEOTIDE SEQUENCE</scope>
</reference>
<protein>
    <submittedName>
        <fullName evidence="1">Uncharacterized protein</fullName>
    </submittedName>
</protein>
<dbReference type="AlphaFoldDB" id="A0A0E9SEW1"/>
<accession>A0A0E9SEW1</accession>
<sequence length="45" mass="5419">MLEHLLHSDPILSKLNPDFLHMQFKSYLDKSDPYRLLSLDYKNEI</sequence>